<dbReference type="EC" id="1.2.1.28" evidence="5"/>
<comment type="similarity">
    <text evidence="1">Belongs to the aldehyde dehydrogenase family.</text>
</comment>
<dbReference type="InterPro" id="IPR029510">
    <property type="entry name" value="Ald_DH_CS_GLU"/>
</dbReference>
<feature type="domain" description="Aldehyde dehydrogenase" evidence="4">
    <location>
        <begin position="15"/>
        <end position="430"/>
    </location>
</feature>
<reference evidence="5" key="1">
    <citation type="submission" date="2016-10" db="EMBL/GenBank/DDBJ databases">
        <title>Sequence of Gallionella enrichment culture.</title>
        <authorList>
            <person name="Poehlein A."/>
            <person name="Muehling M."/>
            <person name="Daniel R."/>
        </authorList>
    </citation>
    <scope>NUCLEOTIDE SEQUENCE</scope>
</reference>
<evidence type="ECO:0000256" key="2">
    <source>
        <dbReference type="ARBA" id="ARBA00023002"/>
    </source>
</evidence>
<evidence type="ECO:0000259" key="4">
    <source>
        <dbReference type="Pfam" id="PF00171"/>
    </source>
</evidence>
<dbReference type="Gene3D" id="3.40.605.10">
    <property type="entry name" value="Aldehyde Dehydrogenase, Chain A, domain 1"/>
    <property type="match status" value="1"/>
</dbReference>
<dbReference type="GO" id="GO:0018479">
    <property type="term" value="F:benzaldehyde dehydrogenase (NAD+) activity"/>
    <property type="evidence" value="ECO:0007669"/>
    <property type="project" value="UniProtKB-EC"/>
</dbReference>
<dbReference type="PROSITE" id="PS00687">
    <property type="entry name" value="ALDEHYDE_DEHYDR_GLU"/>
    <property type="match status" value="1"/>
</dbReference>
<organism evidence="5">
    <name type="scientific">mine drainage metagenome</name>
    <dbReference type="NCBI Taxonomy" id="410659"/>
    <lineage>
        <taxon>unclassified sequences</taxon>
        <taxon>metagenomes</taxon>
        <taxon>ecological metagenomes</taxon>
    </lineage>
</organism>
<comment type="caution">
    <text evidence="5">The sequence shown here is derived from an EMBL/GenBank/DDBJ whole genome shotgun (WGS) entry which is preliminary data.</text>
</comment>
<dbReference type="InterPro" id="IPR016162">
    <property type="entry name" value="Ald_DH_N"/>
</dbReference>
<protein>
    <submittedName>
        <fullName evidence="5">NAD(P)-dependent benzaldehyde dehydrogenase</fullName>
        <ecNumber evidence="5">1.2.1.28</ecNumber>
        <ecNumber evidence="5">1.2.1.7</ecNumber>
    </submittedName>
</protein>
<evidence type="ECO:0000256" key="3">
    <source>
        <dbReference type="ARBA" id="ARBA00023027"/>
    </source>
</evidence>
<gene>
    <name evidence="5" type="primary">mdlD</name>
    <name evidence="5" type="ORF">GALL_128550</name>
</gene>
<dbReference type="CDD" id="cd07136">
    <property type="entry name" value="ALDH_YwdH-P39616"/>
    <property type="match status" value="1"/>
</dbReference>
<dbReference type="InterPro" id="IPR015590">
    <property type="entry name" value="Aldehyde_DH_dom"/>
</dbReference>
<proteinExistence type="inferred from homology"/>
<dbReference type="InterPro" id="IPR016161">
    <property type="entry name" value="Ald_DH/histidinol_DH"/>
</dbReference>
<dbReference type="PANTHER" id="PTHR43570">
    <property type="entry name" value="ALDEHYDE DEHYDROGENASE"/>
    <property type="match status" value="1"/>
</dbReference>
<dbReference type="Pfam" id="PF00171">
    <property type="entry name" value="Aldedh"/>
    <property type="match status" value="1"/>
</dbReference>
<dbReference type="Gene3D" id="3.40.309.10">
    <property type="entry name" value="Aldehyde Dehydrogenase, Chain A, domain 2"/>
    <property type="match status" value="1"/>
</dbReference>
<dbReference type="PANTHER" id="PTHR43570:SF16">
    <property type="entry name" value="ALDEHYDE DEHYDROGENASE TYPE III, ISOFORM Q"/>
    <property type="match status" value="1"/>
</dbReference>
<dbReference type="AlphaFoldDB" id="A0A1J5S9M2"/>
<dbReference type="EMBL" id="MLJW01000053">
    <property type="protein sequence ID" value="OIR05039.1"/>
    <property type="molecule type" value="Genomic_DNA"/>
</dbReference>
<dbReference type="GO" id="GO:0018477">
    <property type="term" value="F:benzaldehyde dehydrogenase (NADP+) activity"/>
    <property type="evidence" value="ECO:0007669"/>
    <property type="project" value="UniProtKB-EC"/>
</dbReference>
<dbReference type="InterPro" id="IPR012394">
    <property type="entry name" value="Aldehyde_DH_NAD(P)"/>
</dbReference>
<dbReference type="PIRSF" id="PIRSF036492">
    <property type="entry name" value="ALDH"/>
    <property type="match status" value="1"/>
</dbReference>
<name>A0A1J5S9M2_9ZZZZ</name>
<dbReference type="GO" id="GO:0006081">
    <property type="term" value="P:aldehyde metabolic process"/>
    <property type="evidence" value="ECO:0007669"/>
    <property type="project" value="InterPro"/>
</dbReference>
<keyword evidence="3" id="KW-0520">NAD</keyword>
<dbReference type="GO" id="GO:0005737">
    <property type="term" value="C:cytoplasm"/>
    <property type="evidence" value="ECO:0007669"/>
    <property type="project" value="TreeGrafter"/>
</dbReference>
<dbReference type="EC" id="1.2.1.7" evidence="5"/>
<dbReference type="InterPro" id="IPR016163">
    <property type="entry name" value="Ald_DH_C"/>
</dbReference>
<evidence type="ECO:0000256" key="1">
    <source>
        <dbReference type="ARBA" id="ARBA00009986"/>
    </source>
</evidence>
<evidence type="ECO:0000313" key="5">
    <source>
        <dbReference type="EMBL" id="OIR05039.1"/>
    </source>
</evidence>
<accession>A0A1J5S9M2</accession>
<dbReference type="FunFam" id="3.40.605.10:FF:000004">
    <property type="entry name" value="Aldehyde dehydrogenase"/>
    <property type="match status" value="1"/>
</dbReference>
<keyword evidence="2 5" id="KW-0560">Oxidoreductase</keyword>
<dbReference type="SUPFAM" id="SSF53720">
    <property type="entry name" value="ALDH-like"/>
    <property type="match status" value="1"/>
</dbReference>
<dbReference type="FunFam" id="3.40.309.10:FF:000003">
    <property type="entry name" value="Aldehyde dehydrogenase"/>
    <property type="match status" value="1"/>
</dbReference>
<sequence>MPNVDLQQLQSMRNHFETGVTKPYHFRKKQLQILKQAILKYEDEISAALYSDLKKSKEEAYSTEIGLVLSEISLAIKNLSSWMQPKFVGTDLANLPSSSKIYRDTLGVVLIIGPWNYPFQLIMIPLVGAIAGGNVAVIKPSEFASATAIIIDKIITEIFPDEYVYSVLGDGATEVSAMMQSFRFDHVFYTGSIPVGKTIYKMAAENLVPVTLELGGKSPCVVEADANLITAAKRIVFGKFLNVGQTCIAPDYVLVHQSVKDELIKNLKSSIEKFYTSDASTSYDYGKIINEKRFDKLVSYLNEGNVIHGGAHDKSKLFIAPTLMDNVSLDSSLMKEEVFGPILPIISYSTTEEALQIIKQNENPLAFYLFTTNKKNEDEWIRSVPFGGGCINNADWHFANHNLPFGGVGNSGIGAYHGKFTFDTFTRLKGVLKTPNWFDPFIKYPSFKGRLKLFKWIFR</sequence>